<gene>
    <name evidence="6" type="ORF">CLOSTHATH_06657</name>
</gene>
<dbReference type="InterPro" id="IPR008920">
    <property type="entry name" value="TF_FadR/GntR_C"/>
</dbReference>
<feature type="coiled-coil region" evidence="4">
    <location>
        <begin position="112"/>
        <end position="139"/>
    </location>
</feature>
<dbReference type="PANTHER" id="PTHR43537">
    <property type="entry name" value="TRANSCRIPTIONAL REGULATOR, GNTR FAMILY"/>
    <property type="match status" value="1"/>
</dbReference>
<evidence type="ECO:0000256" key="1">
    <source>
        <dbReference type="ARBA" id="ARBA00023015"/>
    </source>
</evidence>
<evidence type="ECO:0000256" key="3">
    <source>
        <dbReference type="ARBA" id="ARBA00023163"/>
    </source>
</evidence>
<dbReference type="Pfam" id="PF07729">
    <property type="entry name" value="FCD"/>
    <property type="match status" value="1"/>
</dbReference>
<dbReference type="HOGENOM" id="CLU_017584_5_2_9"/>
<dbReference type="PANTHER" id="PTHR43537:SF24">
    <property type="entry name" value="GLUCONATE OPERON TRANSCRIPTIONAL REPRESSOR"/>
    <property type="match status" value="1"/>
</dbReference>
<keyword evidence="1" id="KW-0805">Transcription regulation</keyword>
<dbReference type="PRINTS" id="PR00035">
    <property type="entry name" value="HTHGNTR"/>
</dbReference>
<protein>
    <submittedName>
        <fullName evidence="6">FCD domain protein</fullName>
    </submittedName>
</protein>
<dbReference type="SUPFAM" id="SSF46785">
    <property type="entry name" value="Winged helix' DNA-binding domain"/>
    <property type="match status" value="1"/>
</dbReference>
<dbReference type="CDD" id="cd07377">
    <property type="entry name" value="WHTH_GntR"/>
    <property type="match status" value="1"/>
</dbReference>
<dbReference type="EMBL" id="ACIO01000817">
    <property type="protein sequence ID" value="EFC95155.1"/>
    <property type="molecule type" value="Genomic_DNA"/>
</dbReference>
<sequence length="235" mass="26927">MVCQTNRRCITLKEKSFLQSKAYDYIKEQILEGKLLPDTLYSEARLSKELDISRTPIREALQCLSQDGYISIVPSKGFMLRHLTEKDMQETIEVRCAIEGFCTHRIAGQLTTEKGKRLLEELEEILEQMRNAKDADDGLQTFIDCDHAFHLAIVGYVENNEFNQLFQRLLYLIHLTSATALSVTGRVEGTLQEHELYYRALREGNGNEAYQIMIRHLMMPLNLHDHSGSPSSSVS</sequence>
<dbReference type="SMART" id="SM00345">
    <property type="entry name" value="HTH_GNTR"/>
    <property type="match status" value="1"/>
</dbReference>
<dbReference type="Gene3D" id="1.20.120.530">
    <property type="entry name" value="GntR ligand-binding domain-like"/>
    <property type="match status" value="1"/>
</dbReference>
<dbReference type="PROSITE" id="PS50949">
    <property type="entry name" value="HTH_GNTR"/>
    <property type="match status" value="1"/>
</dbReference>
<dbReference type="InterPro" id="IPR000524">
    <property type="entry name" value="Tscrpt_reg_HTH_GntR"/>
</dbReference>
<comment type="caution">
    <text evidence="6">The sequence shown here is derived from an EMBL/GenBank/DDBJ whole genome shotgun (WGS) entry which is preliminary data.</text>
</comment>
<keyword evidence="3" id="KW-0804">Transcription</keyword>
<reference evidence="6 7" key="1">
    <citation type="submission" date="2010-01" db="EMBL/GenBank/DDBJ databases">
        <authorList>
            <person name="Weinstock G."/>
            <person name="Sodergren E."/>
            <person name="Clifton S."/>
            <person name="Fulton L."/>
            <person name="Fulton B."/>
            <person name="Courtney L."/>
            <person name="Fronick C."/>
            <person name="Harrison M."/>
            <person name="Strong C."/>
            <person name="Farmer C."/>
            <person name="Delahaunty K."/>
            <person name="Markovic C."/>
            <person name="Hall O."/>
            <person name="Minx P."/>
            <person name="Tomlinson C."/>
            <person name="Mitreva M."/>
            <person name="Nelson J."/>
            <person name="Hou S."/>
            <person name="Wollam A."/>
            <person name="Pepin K.H."/>
            <person name="Johnson M."/>
            <person name="Bhonagiri V."/>
            <person name="Nash W.E."/>
            <person name="Warren W."/>
            <person name="Chinwalla A."/>
            <person name="Mardis E.R."/>
            <person name="Wilson R.K."/>
        </authorList>
    </citation>
    <scope>NUCLEOTIDE SEQUENCE [LARGE SCALE GENOMIC DNA]</scope>
    <source>
        <strain evidence="6 7">DSM 13479</strain>
    </source>
</reference>
<evidence type="ECO:0000256" key="2">
    <source>
        <dbReference type="ARBA" id="ARBA00023125"/>
    </source>
</evidence>
<keyword evidence="4" id="KW-0175">Coiled coil</keyword>
<keyword evidence="2" id="KW-0238">DNA-binding</keyword>
<dbReference type="Gene3D" id="1.10.10.10">
    <property type="entry name" value="Winged helix-like DNA-binding domain superfamily/Winged helix DNA-binding domain"/>
    <property type="match status" value="1"/>
</dbReference>
<dbReference type="SUPFAM" id="SSF48008">
    <property type="entry name" value="GntR ligand-binding domain-like"/>
    <property type="match status" value="1"/>
</dbReference>
<name>D3ASP9_9FIRM</name>
<dbReference type="InterPro" id="IPR036388">
    <property type="entry name" value="WH-like_DNA-bd_sf"/>
</dbReference>
<evidence type="ECO:0000313" key="6">
    <source>
        <dbReference type="EMBL" id="EFC95155.1"/>
    </source>
</evidence>
<dbReference type="GO" id="GO:0003677">
    <property type="term" value="F:DNA binding"/>
    <property type="evidence" value="ECO:0007669"/>
    <property type="project" value="UniProtKB-KW"/>
</dbReference>
<proteinExistence type="predicted"/>
<evidence type="ECO:0000256" key="4">
    <source>
        <dbReference type="SAM" id="Coils"/>
    </source>
</evidence>
<dbReference type="InterPro" id="IPR036390">
    <property type="entry name" value="WH_DNA-bd_sf"/>
</dbReference>
<dbReference type="AlphaFoldDB" id="D3ASP9"/>
<dbReference type="GO" id="GO:0003700">
    <property type="term" value="F:DNA-binding transcription factor activity"/>
    <property type="evidence" value="ECO:0007669"/>
    <property type="project" value="InterPro"/>
</dbReference>
<organism evidence="6 7">
    <name type="scientific">Hungatella hathewayi DSM 13479</name>
    <dbReference type="NCBI Taxonomy" id="566550"/>
    <lineage>
        <taxon>Bacteria</taxon>
        <taxon>Bacillati</taxon>
        <taxon>Bacillota</taxon>
        <taxon>Clostridia</taxon>
        <taxon>Lachnospirales</taxon>
        <taxon>Lachnospiraceae</taxon>
        <taxon>Hungatella</taxon>
    </lineage>
</organism>
<dbReference type="SMART" id="SM00895">
    <property type="entry name" value="FCD"/>
    <property type="match status" value="1"/>
</dbReference>
<dbReference type="Proteomes" id="UP000004968">
    <property type="component" value="Unassembled WGS sequence"/>
</dbReference>
<accession>D3ASP9</accession>
<dbReference type="Pfam" id="PF00392">
    <property type="entry name" value="GntR"/>
    <property type="match status" value="1"/>
</dbReference>
<feature type="domain" description="HTH gntR-type" evidence="5">
    <location>
        <begin position="16"/>
        <end position="83"/>
    </location>
</feature>
<dbReference type="InterPro" id="IPR011711">
    <property type="entry name" value="GntR_C"/>
</dbReference>
<evidence type="ECO:0000313" key="7">
    <source>
        <dbReference type="Proteomes" id="UP000004968"/>
    </source>
</evidence>
<evidence type="ECO:0000259" key="5">
    <source>
        <dbReference type="PROSITE" id="PS50949"/>
    </source>
</evidence>